<protein>
    <submittedName>
        <fullName evidence="6">NADH dehydrogenase subunit 4L</fullName>
        <ecNumber evidence="6">1.6.5.3</ecNumber>
    </submittedName>
</protein>
<keyword evidence="2 5" id="KW-0812">Transmembrane</keyword>
<organism evidence="6">
    <name type="scientific">Groenewaldozyma salmanticensis</name>
    <dbReference type="NCBI Taxonomy" id="49332"/>
    <lineage>
        <taxon>Eukaryota</taxon>
        <taxon>Fungi</taxon>
        <taxon>Dikarya</taxon>
        <taxon>Ascomycota</taxon>
        <taxon>Saccharomycotina</taxon>
        <taxon>Dipodascomycetes</taxon>
        <taxon>Dipodascales</taxon>
        <taxon>Trichomonascaceae</taxon>
        <taxon>Groenewaldozyma</taxon>
    </lineage>
</organism>
<dbReference type="Pfam" id="PF00420">
    <property type="entry name" value="Oxidored_q2"/>
    <property type="match status" value="1"/>
</dbReference>
<gene>
    <name evidence="6" type="primary">nad4L</name>
</gene>
<evidence type="ECO:0000256" key="1">
    <source>
        <dbReference type="ARBA" id="ARBA00004141"/>
    </source>
</evidence>
<dbReference type="EC" id="1.6.5.3" evidence="6"/>
<feature type="transmembrane region" description="Helical" evidence="5">
    <location>
        <begin position="16"/>
        <end position="40"/>
    </location>
</feature>
<dbReference type="GO" id="GO:0016020">
    <property type="term" value="C:membrane"/>
    <property type="evidence" value="ECO:0007669"/>
    <property type="project" value="UniProtKB-SubCell"/>
</dbReference>
<dbReference type="Gene3D" id="1.10.287.3510">
    <property type="match status" value="1"/>
</dbReference>
<keyword evidence="4 5" id="KW-0472">Membrane</keyword>
<comment type="subcellular location">
    <subcellularLocation>
        <location evidence="1">Membrane</location>
        <topology evidence="1">Multi-pass membrane protein</topology>
    </subcellularLocation>
</comment>
<accession>E5L085</accession>
<dbReference type="AlphaFoldDB" id="E5L085"/>
<proteinExistence type="predicted"/>
<evidence type="ECO:0000256" key="3">
    <source>
        <dbReference type="ARBA" id="ARBA00022989"/>
    </source>
</evidence>
<dbReference type="GO" id="GO:0016491">
    <property type="term" value="F:oxidoreductase activity"/>
    <property type="evidence" value="ECO:0007669"/>
    <property type="project" value="UniProtKB-KW"/>
</dbReference>
<name>E5L085_9ASCO</name>
<keyword evidence="6" id="KW-0560">Oxidoreductase</keyword>
<dbReference type="EMBL" id="HQ267969">
    <property type="protein sequence ID" value="ADO51050.1"/>
    <property type="molecule type" value="Genomic_DNA"/>
</dbReference>
<evidence type="ECO:0000313" key="6">
    <source>
        <dbReference type="EMBL" id="ADO51050.1"/>
    </source>
</evidence>
<evidence type="ECO:0000256" key="5">
    <source>
        <dbReference type="SAM" id="Phobius"/>
    </source>
</evidence>
<evidence type="ECO:0000256" key="4">
    <source>
        <dbReference type="ARBA" id="ARBA00023136"/>
    </source>
</evidence>
<keyword evidence="3 5" id="KW-1133">Transmembrane helix</keyword>
<feature type="transmembrane region" description="Helical" evidence="5">
    <location>
        <begin position="47"/>
        <end position="72"/>
    </location>
</feature>
<sequence>MIIISLFTLLYVRKNIIVIYILIELILLGISILIIHYGILYNNIDSLVMVIVLLIIAGAESTIGLTLLVWYFRQMGSVEFNTYNIS</sequence>
<keyword evidence="6" id="KW-0496">Mitochondrion</keyword>
<dbReference type="GeneID" id="9845429"/>
<dbReference type="RefSeq" id="YP_003935026.1">
    <property type="nucleotide sequence ID" value="NC_014613.1"/>
</dbReference>
<reference evidence="6" key="1">
    <citation type="journal article" date="2011" name="Nucleic Acids Res.">
        <title>Evolution of linear chromosomes and multipartite genomes in yeast mitochondria.</title>
        <authorList>
            <person name="Valach M."/>
            <person name="Farkas Z."/>
            <person name="Fricova D."/>
            <person name="Kovac J."/>
            <person name="Brejova B."/>
            <person name="Vinar T."/>
            <person name="Pfeiffer I."/>
            <person name="Kucsera J."/>
            <person name="Tomaska L."/>
            <person name="Lang B.F."/>
            <person name="Nosek J."/>
        </authorList>
    </citation>
    <scope>NUCLEOTIDE SEQUENCE</scope>
    <source>
        <strain evidence="6">CBS 5121</strain>
    </source>
</reference>
<dbReference type="InterPro" id="IPR039428">
    <property type="entry name" value="NUOK/Mnh_C1-like"/>
</dbReference>
<geneLocation type="mitochondrion" evidence="6"/>
<evidence type="ECO:0000256" key="2">
    <source>
        <dbReference type="ARBA" id="ARBA00022692"/>
    </source>
</evidence>